<proteinExistence type="predicted"/>
<organism evidence="3 4">
    <name type="scientific">Catenisphaera adipataccumulans</name>
    <dbReference type="NCBI Taxonomy" id="700500"/>
    <lineage>
        <taxon>Bacteria</taxon>
        <taxon>Bacillati</taxon>
        <taxon>Bacillota</taxon>
        <taxon>Erysipelotrichia</taxon>
        <taxon>Erysipelotrichales</taxon>
        <taxon>Erysipelotrichaceae</taxon>
        <taxon>Catenisphaera</taxon>
    </lineage>
</organism>
<protein>
    <submittedName>
        <fullName evidence="3">Putative phosphoglycerate mutase</fullName>
        <ecNumber evidence="3">5.4.2.12</ecNumber>
    </submittedName>
</protein>
<dbReference type="EMBL" id="JACHHK010000005">
    <property type="protein sequence ID" value="MBB5183465.1"/>
    <property type="molecule type" value="Genomic_DNA"/>
</dbReference>
<gene>
    <name evidence="3" type="ORF">HNQ47_001487</name>
</gene>
<dbReference type="AlphaFoldDB" id="A0A7W8CXI4"/>
<dbReference type="CDD" id="cd07067">
    <property type="entry name" value="HP_PGM_like"/>
    <property type="match status" value="1"/>
</dbReference>
<dbReference type="PANTHER" id="PTHR48100:SF5">
    <property type="entry name" value="HISTIDINE PHOSPHATASE FAMILY PROTEIN"/>
    <property type="match status" value="1"/>
</dbReference>
<accession>A0A7W8CXI4</accession>
<feature type="binding site" evidence="2">
    <location>
        <position position="59"/>
    </location>
    <ligand>
        <name>substrate</name>
    </ligand>
</feature>
<dbReference type="InterPro" id="IPR013078">
    <property type="entry name" value="His_Pase_superF_clade-1"/>
</dbReference>
<feature type="active site" description="Tele-phosphohistidine intermediate" evidence="1">
    <location>
        <position position="10"/>
    </location>
</feature>
<evidence type="ECO:0000313" key="4">
    <source>
        <dbReference type="Proteomes" id="UP000539953"/>
    </source>
</evidence>
<dbReference type="RefSeq" id="WP_183328756.1">
    <property type="nucleotide sequence ID" value="NZ_JACHHK010000005.1"/>
</dbReference>
<feature type="active site" description="Proton donor/acceptor" evidence="1">
    <location>
        <position position="81"/>
    </location>
</feature>
<dbReference type="GO" id="GO:0005737">
    <property type="term" value="C:cytoplasm"/>
    <property type="evidence" value="ECO:0007669"/>
    <property type="project" value="TreeGrafter"/>
</dbReference>
<sequence>MHTTFYLVRHGRTLFNEKHLFQGWCDSPLTEQGIAYAKALHNGLKDIPFAFAASSTSERAMDTLHYIRPDLTPHYYKGLRELYFGDLEGDPSDLETKKEHDWIGYAYCNGEDRTQARIRFMETLKQIAVEGNVLVVSHGSVICRTIQYLDPTFQRGPSPDILIPNCSVTLLDLDDGTFHLRALPSTKYREHD</sequence>
<dbReference type="Proteomes" id="UP000539953">
    <property type="component" value="Unassembled WGS sequence"/>
</dbReference>
<comment type="caution">
    <text evidence="3">The sequence shown here is derived from an EMBL/GenBank/DDBJ whole genome shotgun (WGS) entry which is preliminary data.</text>
</comment>
<dbReference type="Gene3D" id="3.40.50.1240">
    <property type="entry name" value="Phosphoglycerate mutase-like"/>
    <property type="match status" value="1"/>
</dbReference>
<feature type="binding site" evidence="2">
    <location>
        <begin position="9"/>
        <end position="16"/>
    </location>
    <ligand>
        <name>substrate</name>
    </ligand>
</feature>
<reference evidence="3 4" key="1">
    <citation type="submission" date="2020-08" db="EMBL/GenBank/DDBJ databases">
        <title>Genomic Encyclopedia of Type Strains, Phase IV (KMG-IV): sequencing the most valuable type-strain genomes for metagenomic binning, comparative biology and taxonomic classification.</title>
        <authorList>
            <person name="Goeker M."/>
        </authorList>
    </citation>
    <scope>NUCLEOTIDE SEQUENCE [LARGE SCALE GENOMIC DNA]</scope>
    <source>
        <strain evidence="3 4">DSM 25799</strain>
    </source>
</reference>
<dbReference type="InterPro" id="IPR029033">
    <property type="entry name" value="His_PPase_superfam"/>
</dbReference>
<dbReference type="Pfam" id="PF00300">
    <property type="entry name" value="His_Phos_1"/>
    <property type="match status" value="1"/>
</dbReference>
<name>A0A7W8CXI4_9FIRM</name>
<dbReference type="InterPro" id="IPR050275">
    <property type="entry name" value="PGM_Phosphatase"/>
</dbReference>
<dbReference type="PANTHER" id="PTHR48100">
    <property type="entry name" value="BROAD-SPECIFICITY PHOSPHATASE YOR283W-RELATED"/>
    <property type="match status" value="1"/>
</dbReference>
<dbReference type="SMART" id="SM00855">
    <property type="entry name" value="PGAM"/>
    <property type="match status" value="1"/>
</dbReference>
<dbReference type="GO" id="GO:0004619">
    <property type="term" value="F:phosphoglycerate mutase activity"/>
    <property type="evidence" value="ECO:0007669"/>
    <property type="project" value="UniProtKB-EC"/>
</dbReference>
<dbReference type="GO" id="GO:0016791">
    <property type="term" value="F:phosphatase activity"/>
    <property type="evidence" value="ECO:0007669"/>
    <property type="project" value="TreeGrafter"/>
</dbReference>
<keyword evidence="3" id="KW-0413">Isomerase</keyword>
<keyword evidence="4" id="KW-1185">Reference proteome</keyword>
<evidence type="ECO:0000313" key="3">
    <source>
        <dbReference type="EMBL" id="MBB5183465.1"/>
    </source>
</evidence>
<dbReference type="SUPFAM" id="SSF53254">
    <property type="entry name" value="Phosphoglycerate mutase-like"/>
    <property type="match status" value="1"/>
</dbReference>
<evidence type="ECO:0000256" key="1">
    <source>
        <dbReference type="PIRSR" id="PIRSR613078-1"/>
    </source>
</evidence>
<evidence type="ECO:0000256" key="2">
    <source>
        <dbReference type="PIRSR" id="PIRSR613078-2"/>
    </source>
</evidence>
<dbReference type="EC" id="5.4.2.12" evidence="3"/>